<evidence type="ECO:0008006" key="4">
    <source>
        <dbReference type="Google" id="ProtNLM"/>
    </source>
</evidence>
<evidence type="ECO:0000256" key="1">
    <source>
        <dbReference type="SAM" id="MobiDB-lite"/>
    </source>
</evidence>
<dbReference type="EMBL" id="BPLR01017226">
    <property type="protein sequence ID" value="GIY89583.1"/>
    <property type="molecule type" value="Genomic_DNA"/>
</dbReference>
<dbReference type="Proteomes" id="UP001054945">
    <property type="component" value="Unassembled WGS sequence"/>
</dbReference>
<organism evidence="2 3">
    <name type="scientific">Caerostris extrusa</name>
    <name type="common">Bark spider</name>
    <name type="synonym">Caerostris bankana</name>
    <dbReference type="NCBI Taxonomy" id="172846"/>
    <lineage>
        <taxon>Eukaryota</taxon>
        <taxon>Metazoa</taxon>
        <taxon>Ecdysozoa</taxon>
        <taxon>Arthropoda</taxon>
        <taxon>Chelicerata</taxon>
        <taxon>Arachnida</taxon>
        <taxon>Araneae</taxon>
        <taxon>Araneomorphae</taxon>
        <taxon>Entelegynae</taxon>
        <taxon>Araneoidea</taxon>
        <taxon>Araneidae</taxon>
        <taxon>Caerostris</taxon>
    </lineage>
</organism>
<name>A0AAV4X703_CAEEX</name>
<accession>A0AAV4X703</accession>
<evidence type="ECO:0000313" key="3">
    <source>
        <dbReference type="Proteomes" id="UP001054945"/>
    </source>
</evidence>
<comment type="caution">
    <text evidence="2">The sequence shown here is derived from an EMBL/GenBank/DDBJ whole genome shotgun (WGS) entry which is preliminary data.</text>
</comment>
<reference evidence="2 3" key="1">
    <citation type="submission" date="2021-06" db="EMBL/GenBank/DDBJ databases">
        <title>Caerostris extrusa draft genome.</title>
        <authorList>
            <person name="Kono N."/>
            <person name="Arakawa K."/>
        </authorList>
    </citation>
    <scope>NUCLEOTIDE SEQUENCE [LARGE SCALE GENOMIC DNA]</scope>
</reference>
<keyword evidence="3" id="KW-1185">Reference proteome</keyword>
<evidence type="ECO:0000313" key="2">
    <source>
        <dbReference type="EMBL" id="GIY89583.1"/>
    </source>
</evidence>
<sequence length="77" mass="8598">MLRHSKGPTLSCDHCERDGFPNKKALRYHLFRIHQISMGRPDASRPTAPLSPGPPQVTHTGGSSPNCCDSFRYWSFG</sequence>
<proteinExistence type="predicted"/>
<gene>
    <name evidence="2" type="ORF">CEXT_103161</name>
</gene>
<dbReference type="AlphaFoldDB" id="A0AAV4X703"/>
<protein>
    <recommendedName>
        <fullName evidence="4">C2H2-type domain-containing protein</fullName>
    </recommendedName>
</protein>
<feature type="region of interest" description="Disordered" evidence="1">
    <location>
        <begin position="39"/>
        <end position="65"/>
    </location>
</feature>